<protein>
    <recommendedName>
        <fullName evidence="3">Tetratricopeptide repeat protein</fullName>
    </recommendedName>
</protein>
<evidence type="ECO:0008006" key="3">
    <source>
        <dbReference type="Google" id="ProtNLM"/>
    </source>
</evidence>
<gene>
    <name evidence="1" type="ORF">HMPREF1143_1760</name>
</gene>
<comment type="caution">
    <text evidence="1">The sequence shown here is derived from an EMBL/GenBank/DDBJ whole genome shotgun (WGS) entry which is preliminary data.</text>
</comment>
<keyword evidence="2" id="KW-1185">Reference proteome</keyword>
<dbReference type="EMBL" id="ALNK01000021">
    <property type="protein sequence ID" value="EJU22596.1"/>
    <property type="molecule type" value="Genomic_DNA"/>
</dbReference>
<dbReference type="AlphaFoldDB" id="J4WAD5"/>
<organism evidence="1 2">
    <name type="scientific">Peptoanaerobacter stomatis</name>
    <dbReference type="NCBI Taxonomy" id="796937"/>
    <lineage>
        <taxon>Bacteria</taxon>
        <taxon>Bacillati</taxon>
        <taxon>Bacillota</taxon>
        <taxon>Clostridia</taxon>
        <taxon>Peptostreptococcales</taxon>
        <taxon>Filifactoraceae</taxon>
        <taxon>Peptoanaerobacter</taxon>
    </lineage>
</organism>
<reference evidence="1 2" key="1">
    <citation type="submission" date="2012-07" db="EMBL/GenBank/DDBJ databases">
        <authorList>
            <person name="Durkin A.S."/>
            <person name="McCorrison J."/>
            <person name="Torralba M."/>
            <person name="Gillis M."/>
            <person name="Methe B."/>
            <person name="Sutton G."/>
            <person name="Nelson K.E."/>
        </authorList>
    </citation>
    <scope>NUCLEOTIDE SEQUENCE [LARGE SCALE GENOMIC DNA]</scope>
    <source>
        <strain evidence="1 2">OBRC8</strain>
    </source>
</reference>
<evidence type="ECO:0000313" key="2">
    <source>
        <dbReference type="Proteomes" id="UP000005244"/>
    </source>
</evidence>
<sequence>MSLFADRIPKRITQLGLSNYWDNLSKDEVDSLKTYGKKYLDCDIYKNFNFGNDQFQALMGIISMFATMKRYRSCIKTIEYMNSRDIDTKDVESKHFFYNEVINLFYKPKTPEICNFVLAKMYCYDDIKLVSENKTKIKNIGDGKEFPRLPSFKTLCLILEKEKNYKEAIRICDLAIKYNLKDGTKGGFVSRKERLLNKI</sequence>
<accession>J4WAD5</accession>
<proteinExistence type="predicted"/>
<dbReference type="RefSeq" id="WP_009531044.1">
    <property type="nucleotide sequence ID" value="NZ_ALNK01000021.1"/>
</dbReference>
<evidence type="ECO:0000313" key="1">
    <source>
        <dbReference type="EMBL" id="EJU22596.1"/>
    </source>
</evidence>
<name>J4WAD5_9FIRM</name>
<dbReference type="Proteomes" id="UP000005244">
    <property type="component" value="Unassembled WGS sequence"/>
</dbReference>